<dbReference type="EMBL" id="JAPDPJ010000039">
    <property type="protein sequence ID" value="MCW3787923.1"/>
    <property type="molecule type" value="Genomic_DNA"/>
</dbReference>
<reference evidence="1" key="1">
    <citation type="submission" date="2022-10" db="EMBL/GenBank/DDBJ databases">
        <authorList>
            <person name="Yu W.X."/>
        </authorList>
    </citation>
    <scope>NUCLEOTIDE SEQUENCE</scope>
    <source>
        <strain evidence="1">AAT</strain>
    </source>
</reference>
<keyword evidence="2" id="KW-1185">Reference proteome</keyword>
<dbReference type="AlphaFoldDB" id="A0AAE3SH43"/>
<comment type="caution">
    <text evidence="1">The sequence shown here is derived from an EMBL/GenBank/DDBJ whole genome shotgun (WGS) entry which is preliminary data.</text>
</comment>
<gene>
    <name evidence="1" type="ORF">OM075_15715</name>
</gene>
<protein>
    <recommendedName>
        <fullName evidence="3">Lipoprotein</fullName>
    </recommendedName>
</protein>
<sequence length="179" mass="20964">MNKLILVIFLIGGLGCNSYNTSNVLNPKQFVEVFEESILMSGITSNRILLYNEYDNQLNIDSVLAFYYYGGNLYNYEVNNSTTKILESRKNLFFPNDINELSVLDIELISDTCKIDKSYLLLSEPFNVGNNKFIYSMSRRGKARNTSWIFFLEKNQDSLKILSFYDFQKDRLYQRKELK</sequence>
<name>A0AAE3SH43_9BACT</name>
<accession>A0AAE3SH43</accession>
<organism evidence="1 2">
    <name type="scientific">Plebeiibacterium sediminum</name>
    <dbReference type="NCBI Taxonomy" id="2992112"/>
    <lineage>
        <taxon>Bacteria</taxon>
        <taxon>Pseudomonadati</taxon>
        <taxon>Bacteroidota</taxon>
        <taxon>Bacteroidia</taxon>
        <taxon>Marinilabiliales</taxon>
        <taxon>Marinilabiliaceae</taxon>
        <taxon>Plebeiibacterium</taxon>
    </lineage>
</organism>
<evidence type="ECO:0000313" key="1">
    <source>
        <dbReference type="EMBL" id="MCW3787923.1"/>
    </source>
</evidence>
<evidence type="ECO:0000313" key="2">
    <source>
        <dbReference type="Proteomes" id="UP001209229"/>
    </source>
</evidence>
<evidence type="ECO:0008006" key="3">
    <source>
        <dbReference type="Google" id="ProtNLM"/>
    </source>
</evidence>
<dbReference type="Proteomes" id="UP001209229">
    <property type="component" value="Unassembled WGS sequence"/>
</dbReference>
<proteinExistence type="predicted"/>
<dbReference type="PROSITE" id="PS51257">
    <property type="entry name" value="PROKAR_LIPOPROTEIN"/>
    <property type="match status" value="1"/>
</dbReference>
<dbReference type="RefSeq" id="WP_301191487.1">
    <property type="nucleotide sequence ID" value="NZ_JAPDPJ010000039.1"/>
</dbReference>